<evidence type="ECO:0000259" key="1">
    <source>
        <dbReference type="Pfam" id="PF00561"/>
    </source>
</evidence>
<dbReference type="Proteomes" id="UP000018896">
    <property type="component" value="Unassembled WGS sequence"/>
</dbReference>
<dbReference type="STRING" id="1236973.JCM9157_1269"/>
<keyword evidence="3" id="KW-1185">Reference proteome</keyword>
<evidence type="ECO:0000313" key="3">
    <source>
        <dbReference type="Proteomes" id="UP000018896"/>
    </source>
</evidence>
<keyword evidence="2" id="KW-0378">Hydrolase</keyword>
<protein>
    <submittedName>
        <fullName evidence="2">Hydrolase</fullName>
    </submittedName>
</protein>
<proteinExistence type="predicted"/>
<feature type="domain" description="AB hydrolase-1" evidence="1">
    <location>
        <begin position="26"/>
        <end position="259"/>
    </location>
</feature>
<dbReference type="EMBL" id="BAUV01000006">
    <property type="protein sequence ID" value="GAE34225.1"/>
    <property type="molecule type" value="Genomic_DNA"/>
</dbReference>
<dbReference type="Gene3D" id="3.40.50.1820">
    <property type="entry name" value="alpha/beta hydrolase"/>
    <property type="match status" value="1"/>
</dbReference>
<gene>
    <name evidence="2" type="ORF">JCM9157_1269</name>
</gene>
<dbReference type="PANTHER" id="PTHR46438">
    <property type="entry name" value="ALPHA/BETA-HYDROLASES SUPERFAMILY PROTEIN"/>
    <property type="match status" value="1"/>
</dbReference>
<dbReference type="InterPro" id="IPR000639">
    <property type="entry name" value="Epox_hydrolase-like"/>
</dbReference>
<dbReference type="GO" id="GO:0016787">
    <property type="term" value="F:hydrolase activity"/>
    <property type="evidence" value="ECO:0007669"/>
    <property type="project" value="UniProtKB-KW"/>
</dbReference>
<dbReference type="Pfam" id="PF00561">
    <property type="entry name" value="Abhydrolase_1"/>
    <property type="match status" value="1"/>
</dbReference>
<reference evidence="2 3" key="1">
    <citation type="journal article" date="2014" name="Genome Announc.">
        <title>Draft Genome Sequences of Three Alkaliphilic Bacillus Strains, Bacillus wakoensis JCM 9140T, Bacillus akibai JCM 9157T, and Bacillus hemicellulosilyticus JCM 9152T.</title>
        <authorList>
            <person name="Yuki M."/>
            <person name="Oshima K."/>
            <person name="Suda W."/>
            <person name="Oshida Y."/>
            <person name="Kitamura K."/>
            <person name="Iida T."/>
            <person name="Hattori M."/>
            <person name="Ohkuma M."/>
        </authorList>
    </citation>
    <scope>NUCLEOTIDE SEQUENCE [LARGE SCALE GENOMIC DNA]</scope>
    <source>
        <strain evidence="2 3">JCM 9157</strain>
    </source>
</reference>
<organism evidence="2 3">
    <name type="scientific">Halalkalibacter akibai (strain ATCC 43226 / DSM 21942 / CIP 109018 / JCM 9157 / 1139)</name>
    <name type="common">Bacillus akibai</name>
    <dbReference type="NCBI Taxonomy" id="1236973"/>
    <lineage>
        <taxon>Bacteria</taxon>
        <taxon>Bacillati</taxon>
        <taxon>Bacillota</taxon>
        <taxon>Bacilli</taxon>
        <taxon>Bacillales</taxon>
        <taxon>Bacillaceae</taxon>
        <taxon>Halalkalibacter</taxon>
    </lineage>
</organism>
<dbReference type="AlphaFoldDB" id="W4QQ35"/>
<accession>W4QQ35</accession>
<name>W4QQ35_HALA3</name>
<dbReference type="eggNOG" id="COG2267">
    <property type="taxonomic scope" value="Bacteria"/>
</dbReference>
<dbReference type="SUPFAM" id="SSF53474">
    <property type="entry name" value="alpha/beta-Hydrolases"/>
    <property type="match status" value="1"/>
</dbReference>
<dbReference type="RefSeq" id="WP_235714817.1">
    <property type="nucleotide sequence ID" value="NZ_BAUV01000006.1"/>
</dbReference>
<dbReference type="PANTHER" id="PTHR46438:SF11">
    <property type="entry name" value="LIPASE-RELATED"/>
    <property type="match status" value="1"/>
</dbReference>
<dbReference type="PRINTS" id="PR00111">
    <property type="entry name" value="ABHYDROLASE"/>
</dbReference>
<dbReference type="InterPro" id="IPR029058">
    <property type="entry name" value="AB_hydrolase_fold"/>
</dbReference>
<dbReference type="PRINTS" id="PR00412">
    <property type="entry name" value="EPOXHYDRLASE"/>
</dbReference>
<dbReference type="InterPro" id="IPR000073">
    <property type="entry name" value="AB_hydrolase_1"/>
</dbReference>
<evidence type="ECO:0000313" key="2">
    <source>
        <dbReference type="EMBL" id="GAE34225.1"/>
    </source>
</evidence>
<sequence length="271" mass="31201">MDQIQKKTISLCNVDVYCEYVLNGKPPIFLIHGFVSSIYTFNRLIPMLTEHFSVVAIDLPGFGKSEKSKTFVYSFVNYANVIAACIDYFNLKKVILVGHSMGGQVALYTAKTIPDQISKLVLLCSSGYLKRAKKALIYCSYLPFFKQYVKRYIKKQDVKKSLENVFYNHNLITDELMEEFIEPIREKDFPISLIRLLRYREGDLTSEQLKEIKVPALLIWGEEDKVVPVNVGKRLVQDLPQAKLITYEKTGHLVTEEKPEDVYNQILSYTS</sequence>
<comment type="caution">
    <text evidence="2">The sequence shown here is derived from an EMBL/GenBank/DDBJ whole genome shotgun (WGS) entry which is preliminary data.</text>
</comment>